<evidence type="ECO:0000259" key="1">
    <source>
        <dbReference type="Pfam" id="PF09361"/>
    </source>
</evidence>
<proteinExistence type="predicted"/>
<organism evidence="2 3">
    <name type="scientific">Rhodovulum steppense</name>
    <dbReference type="NCBI Taxonomy" id="540251"/>
    <lineage>
        <taxon>Bacteria</taxon>
        <taxon>Pseudomonadati</taxon>
        <taxon>Pseudomonadota</taxon>
        <taxon>Alphaproteobacteria</taxon>
        <taxon>Rhodobacterales</taxon>
        <taxon>Paracoccaceae</taxon>
        <taxon>Rhodovulum</taxon>
    </lineage>
</organism>
<keyword evidence="3" id="KW-1185">Reference proteome</keyword>
<dbReference type="Proteomes" id="UP000295277">
    <property type="component" value="Unassembled WGS sequence"/>
</dbReference>
<gene>
    <name evidence="2" type="ORF">EV216_12320</name>
</gene>
<accession>A0A4R1YNW0</accession>
<dbReference type="EMBL" id="SLVM01000023">
    <property type="protein sequence ID" value="TCM79267.1"/>
    <property type="molecule type" value="Genomic_DNA"/>
</dbReference>
<reference evidence="2 3" key="1">
    <citation type="submission" date="2019-03" db="EMBL/GenBank/DDBJ databases">
        <title>Genomic Encyclopedia of Type Strains, Phase IV (KMG-IV): sequencing the most valuable type-strain genomes for metagenomic binning, comparative biology and taxonomic classification.</title>
        <authorList>
            <person name="Goeker M."/>
        </authorList>
    </citation>
    <scope>NUCLEOTIDE SEQUENCE [LARGE SCALE GENOMIC DNA]</scope>
    <source>
        <strain evidence="2 3">DSM 21153</strain>
    </source>
</reference>
<dbReference type="InterPro" id="IPR018968">
    <property type="entry name" value="Phasin"/>
</dbReference>
<comment type="caution">
    <text evidence="2">The sequence shown here is derived from an EMBL/GenBank/DDBJ whole genome shotgun (WGS) entry which is preliminary data.</text>
</comment>
<feature type="domain" description="Phasin" evidence="1">
    <location>
        <begin position="16"/>
        <end position="103"/>
    </location>
</feature>
<sequence length="119" mass="12553">MPTQADTPFPASFDAMLKAQAEGLGLMAWVGAAMLDHAARTATELAVFARDEARRDAEALGALATCRDPEQLAGLPASYLGAKIAACTDEAGKLARMTSEVFEVTRRRMTQAQGPTAPD</sequence>
<dbReference type="OrthoDB" id="7872620at2"/>
<evidence type="ECO:0000313" key="2">
    <source>
        <dbReference type="EMBL" id="TCM79267.1"/>
    </source>
</evidence>
<dbReference type="Pfam" id="PF09361">
    <property type="entry name" value="Phasin_2"/>
    <property type="match status" value="1"/>
</dbReference>
<protein>
    <submittedName>
        <fullName evidence="2">Phasin protein</fullName>
    </submittedName>
</protein>
<dbReference type="AlphaFoldDB" id="A0A4R1YNW0"/>
<dbReference type="RefSeq" id="WP_132696151.1">
    <property type="nucleotide sequence ID" value="NZ_SLVM01000023.1"/>
</dbReference>
<evidence type="ECO:0000313" key="3">
    <source>
        <dbReference type="Proteomes" id="UP000295277"/>
    </source>
</evidence>
<name>A0A4R1YNW0_9RHOB</name>